<evidence type="ECO:0000259" key="5">
    <source>
        <dbReference type="Pfam" id="PF00496"/>
    </source>
</evidence>
<dbReference type="GO" id="GO:0043190">
    <property type="term" value="C:ATP-binding cassette (ABC) transporter complex"/>
    <property type="evidence" value="ECO:0007669"/>
    <property type="project" value="InterPro"/>
</dbReference>
<evidence type="ECO:0000313" key="7">
    <source>
        <dbReference type="Proteomes" id="UP000035540"/>
    </source>
</evidence>
<dbReference type="AlphaFoldDB" id="A0A0G3H4Q1"/>
<dbReference type="SUPFAM" id="SSF53850">
    <property type="entry name" value="Periplasmic binding protein-like II"/>
    <property type="match status" value="1"/>
</dbReference>
<dbReference type="STRING" id="136857.CTEST_01135"/>
<feature type="chain" id="PRO_5005184553" evidence="4">
    <location>
        <begin position="25"/>
        <end position="557"/>
    </location>
</feature>
<dbReference type="Gene3D" id="3.10.105.10">
    <property type="entry name" value="Dipeptide-binding Protein, Domain 3"/>
    <property type="match status" value="1"/>
</dbReference>
<dbReference type="CDD" id="cd08492">
    <property type="entry name" value="PBP2_NikA_DppA_OppA_like_15"/>
    <property type="match status" value="1"/>
</dbReference>
<evidence type="ECO:0000256" key="3">
    <source>
        <dbReference type="ARBA" id="ARBA00022729"/>
    </source>
</evidence>
<dbReference type="OrthoDB" id="9046151at2"/>
<dbReference type="InterPro" id="IPR030678">
    <property type="entry name" value="Peptide/Ni-bd"/>
</dbReference>
<reference evidence="6 7" key="1">
    <citation type="journal article" date="2015" name="Genome Announc.">
        <title>Complete Genome Sequence of the Type Strain Corynebacterium testudinoris DSM 44614, Recovered from Necrotic Lesions in the Mouth of a Tortoise.</title>
        <authorList>
            <person name="Ruckert C."/>
            <person name="Kriete M."/>
            <person name="Jaenicke S."/>
            <person name="Winkler A."/>
            <person name="Tauch A."/>
        </authorList>
    </citation>
    <scope>NUCLEOTIDE SEQUENCE [LARGE SCALE GENOMIC DNA]</scope>
    <source>
        <strain evidence="6 7">DSM 44614</strain>
    </source>
</reference>
<reference evidence="7" key="2">
    <citation type="submission" date="2015-05" db="EMBL/GenBank/DDBJ databases">
        <title>Complete genome sequence of Corynebacterium testudinoris DSM 44614, recovered from necrotic lesions in the mouth of a tortoise.</title>
        <authorList>
            <person name="Ruckert C."/>
            <person name="Albersmeier A."/>
            <person name="Winkler A."/>
            <person name="Tauch A."/>
        </authorList>
    </citation>
    <scope>NUCLEOTIDE SEQUENCE [LARGE SCALE GENOMIC DNA]</scope>
    <source>
        <strain evidence="7">DSM 44614</strain>
    </source>
</reference>
<accession>A0A0G3H4Q1</accession>
<keyword evidence="3 4" id="KW-0732">Signal</keyword>
<gene>
    <name evidence="6" type="ORF">CTEST_01135</name>
</gene>
<dbReference type="InterPro" id="IPR039424">
    <property type="entry name" value="SBP_5"/>
</dbReference>
<dbReference type="GO" id="GO:0015833">
    <property type="term" value="P:peptide transport"/>
    <property type="evidence" value="ECO:0007669"/>
    <property type="project" value="TreeGrafter"/>
</dbReference>
<dbReference type="PATRIC" id="fig|136857.5.peg.224"/>
<dbReference type="InterPro" id="IPR023920">
    <property type="entry name" value="ABC_transptr_sub-bd_KPN01854"/>
</dbReference>
<evidence type="ECO:0000256" key="1">
    <source>
        <dbReference type="ARBA" id="ARBA00005695"/>
    </source>
</evidence>
<dbReference type="PROSITE" id="PS51257">
    <property type="entry name" value="PROKAR_LIPOPROTEIN"/>
    <property type="match status" value="1"/>
</dbReference>
<dbReference type="InterPro" id="IPR000914">
    <property type="entry name" value="SBP_5_dom"/>
</dbReference>
<dbReference type="KEGG" id="cted:CTEST_01135"/>
<evidence type="ECO:0000313" key="6">
    <source>
        <dbReference type="EMBL" id="AKK07690.1"/>
    </source>
</evidence>
<dbReference type="NCBIfam" id="TIGR04028">
    <property type="entry name" value="SBP_KPN_01854"/>
    <property type="match status" value="1"/>
</dbReference>
<organism evidence="6 7">
    <name type="scientific">Corynebacterium testudinoris</name>
    <dbReference type="NCBI Taxonomy" id="136857"/>
    <lineage>
        <taxon>Bacteria</taxon>
        <taxon>Bacillati</taxon>
        <taxon>Actinomycetota</taxon>
        <taxon>Actinomycetes</taxon>
        <taxon>Mycobacteriales</taxon>
        <taxon>Corynebacteriaceae</taxon>
        <taxon>Corynebacterium</taxon>
    </lineage>
</organism>
<dbReference type="PANTHER" id="PTHR30290:SF9">
    <property type="entry name" value="OLIGOPEPTIDE-BINDING PROTEIN APPA"/>
    <property type="match status" value="1"/>
</dbReference>
<comment type="similarity">
    <text evidence="1">Belongs to the bacterial solute-binding protein 5 family.</text>
</comment>
<dbReference type="GO" id="GO:1904680">
    <property type="term" value="F:peptide transmembrane transporter activity"/>
    <property type="evidence" value="ECO:0007669"/>
    <property type="project" value="TreeGrafter"/>
</dbReference>
<dbReference type="PIRSF" id="PIRSF002741">
    <property type="entry name" value="MppA"/>
    <property type="match status" value="1"/>
</dbReference>
<keyword evidence="7" id="KW-1185">Reference proteome</keyword>
<keyword evidence="2" id="KW-0813">Transport</keyword>
<evidence type="ECO:0000256" key="2">
    <source>
        <dbReference type="ARBA" id="ARBA00022448"/>
    </source>
</evidence>
<dbReference type="GO" id="GO:0042597">
    <property type="term" value="C:periplasmic space"/>
    <property type="evidence" value="ECO:0007669"/>
    <property type="project" value="UniProtKB-ARBA"/>
</dbReference>
<dbReference type="Proteomes" id="UP000035540">
    <property type="component" value="Chromosome"/>
</dbReference>
<proteinExistence type="inferred from homology"/>
<name>A0A0G3H4Q1_9CORY</name>
<evidence type="ECO:0000256" key="4">
    <source>
        <dbReference type="SAM" id="SignalP"/>
    </source>
</evidence>
<dbReference type="Gene3D" id="3.40.190.10">
    <property type="entry name" value="Periplasmic binding protein-like II"/>
    <property type="match status" value="1"/>
</dbReference>
<feature type="domain" description="Solute-binding protein family 5" evidence="5">
    <location>
        <begin position="81"/>
        <end position="435"/>
    </location>
</feature>
<dbReference type="Pfam" id="PF00496">
    <property type="entry name" value="SBP_bac_5"/>
    <property type="match status" value="1"/>
</dbReference>
<sequence>MIPRRIAASLAALIAIAGMWSLSACSTNDSAEVSAETRTLTYLEPQAFATLYPPAAGFYPNGGVVNNITDRLLYQDPDTLELHPWIAVELPEINSDATEYTFRIRTDVTYSDGTAVSAENVVANLDLYGLGNQDRRLTASEQINNYEYGEVLSPDTVRFHFSAPSPGFAQAVSTLNAGLLADSSLAQSIEGFGPGKATGVIGSGPFVITEEALGSGLTLSAREDYDWAPESLETQGRPWLDQIHFVLAGEDSVRTGALVAGQAQIARQIEAPVERHLENSGITILSAGTNGVNNGLSLRFRHPLLEDIRVRQAIIAGVDREEIIRTLFSDSYPLATSSLASTALGYTDTSAAYIYDPQRATELLDAAGWTPGDDGIRVKDGHRLSLNVNHSLPQPRSQDVITKIQENLKRIGIEVTLQPGDQAAQNAAVLSQDTIQVMHTMVGRADYDVIKSQYYSTNRNSLLNFHRDDGSIGDPELERLLEAVSSSAREEDRAAASAEVQRYLADNAYVLPLFEEPQVFGIQPYVHGFTTEAVGRPSFYGVRIHPDNSDANAKEKP</sequence>
<feature type="signal peptide" evidence="4">
    <location>
        <begin position="1"/>
        <end position="24"/>
    </location>
</feature>
<protein>
    <submittedName>
        <fullName evidence="6">ABC transporter substrate binding protein</fullName>
    </submittedName>
</protein>
<dbReference type="PANTHER" id="PTHR30290">
    <property type="entry name" value="PERIPLASMIC BINDING COMPONENT OF ABC TRANSPORTER"/>
    <property type="match status" value="1"/>
</dbReference>
<dbReference type="EMBL" id="CP011545">
    <property type="protein sequence ID" value="AKK07690.1"/>
    <property type="molecule type" value="Genomic_DNA"/>
</dbReference>
<dbReference type="RefSeq" id="WP_083985380.1">
    <property type="nucleotide sequence ID" value="NZ_CP011545.1"/>
</dbReference>